<dbReference type="InterPro" id="IPR012340">
    <property type="entry name" value="NA-bd_OB-fold"/>
</dbReference>
<dbReference type="Gene3D" id="2.40.50.140">
    <property type="entry name" value="Nucleic acid-binding proteins"/>
    <property type="match status" value="1"/>
</dbReference>
<sequence>MRAKKQQAFERVFHRVDEEARIAPLVADDTPAEPSFEPISSEESNGNAWLPSAAKKAPRPPKDMIYDHGLEVGQVVVGQVVWESDRGQAVELQNDTRIRGFCPHSQRPMALRNTIERNAEEDIRMTQKTVREFQILKVPDACELRGRGPLLSARQYDSELIWQRAEQLGQLSRQENEPLTLTIHQANSGGLLSVLEGIVIFIPVSRVPKPRGTHLTLEDLQRDWVGKEVSVQIEIVDVEQSKVVGRIVPGRSKDVNLRVGQVVQCTVASVKDFGAFMAIDDTAHQALLHVSNISRVHVDTPHKVFQVGDPVSALIIGMERNYTRISLSTAELESEDGMMVENPEEVYANAEQNAQDFRQYFEELQASGKYVTGEVTRRRKRAPREDRFEDFGGGGGDLDWE</sequence>
<feature type="compositionally biased region" description="Gly residues" evidence="1">
    <location>
        <begin position="391"/>
        <end position="401"/>
    </location>
</feature>
<evidence type="ECO:0000313" key="3">
    <source>
        <dbReference type="EMBL" id="KAK9805019.1"/>
    </source>
</evidence>
<gene>
    <name evidence="3" type="ORF">WJX73_002326</name>
</gene>
<evidence type="ECO:0000256" key="1">
    <source>
        <dbReference type="SAM" id="MobiDB-lite"/>
    </source>
</evidence>
<dbReference type="PANTHER" id="PTHR15838:SF3">
    <property type="entry name" value="PROTEIN PIGMENT DEFECTIVE 338, CHLOROPLASTIC"/>
    <property type="match status" value="1"/>
</dbReference>
<dbReference type="Proteomes" id="UP001465755">
    <property type="component" value="Unassembled WGS sequence"/>
</dbReference>
<name>A0AAW1PB51_9CHLO</name>
<reference evidence="3 4" key="1">
    <citation type="journal article" date="2024" name="Nat. Commun.">
        <title>Phylogenomics reveals the evolutionary origins of lichenization in chlorophyte algae.</title>
        <authorList>
            <person name="Puginier C."/>
            <person name="Libourel C."/>
            <person name="Otte J."/>
            <person name="Skaloud P."/>
            <person name="Haon M."/>
            <person name="Grisel S."/>
            <person name="Petersen M."/>
            <person name="Berrin J.G."/>
            <person name="Delaux P.M."/>
            <person name="Dal Grande F."/>
            <person name="Keller J."/>
        </authorList>
    </citation>
    <scope>NUCLEOTIDE SEQUENCE [LARGE SCALE GENOMIC DNA]</scope>
    <source>
        <strain evidence="3 4">SAG 2036</strain>
    </source>
</reference>
<feature type="domain" description="S1 motif" evidence="2">
    <location>
        <begin position="260"/>
        <end position="330"/>
    </location>
</feature>
<organism evidence="3 4">
    <name type="scientific">Symbiochloris irregularis</name>
    <dbReference type="NCBI Taxonomy" id="706552"/>
    <lineage>
        <taxon>Eukaryota</taxon>
        <taxon>Viridiplantae</taxon>
        <taxon>Chlorophyta</taxon>
        <taxon>core chlorophytes</taxon>
        <taxon>Trebouxiophyceae</taxon>
        <taxon>Trebouxiales</taxon>
        <taxon>Trebouxiaceae</taxon>
        <taxon>Symbiochloris</taxon>
    </lineage>
</organism>
<dbReference type="GO" id="GO:0043489">
    <property type="term" value="P:RNA stabilization"/>
    <property type="evidence" value="ECO:0007669"/>
    <property type="project" value="TreeGrafter"/>
</dbReference>
<dbReference type="EMBL" id="JALJOQ010000046">
    <property type="protein sequence ID" value="KAK9805019.1"/>
    <property type="molecule type" value="Genomic_DNA"/>
</dbReference>
<feature type="region of interest" description="Disordered" evidence="1">
    <location>
        <begin position="375"/>
        <end position="401"/>
    </location>
</feature>
<dbReference type="AlphaFoldDB" id="A0AAW1PB51"/>
<keyword evidence="4" id="KW-1185">Reference proteome</keyword>
<feature type="compositionally biased region" description="Low complexity" evidence="1">
    <location>
        <begin position="32"/>
        <end position="44"/>
    </location>
</feature>
<dbReference type="GO" id="GO:0003723">
    <property type="term" value="F:RNA binding"/>
    <property type="evidence" value="ECO:0007669"/>
    <property type="project" value="TreeGrafter"/>
</dbReference>
<dbReference type="SMART" id="SM00316">
    <property type="entry name" value="S1"/>
    <property type="match status" value="2"/>
</dbReference>
<feature type="region of interest" description="Disordered" evidence="1">
    <location>
        <begin position="24"/>
        <end position="60"/>
    </location>
</feature>
<proteinExistence type="predicted"/>
<dbReference type="PANTHER" id="PTHR15838">
    <property type="entry name" value="NUCLEOLAR PROTEIN OF 40 KDA"/>
    <property type="match status" value="1"/>
</dbReference>
<dbReference type="PROSITE" id="PS50126">
    <property type="entry name" value="S1"/>
    <property type="match status" value="1"/>
</dbReference>
<accession>A0AAW1PB51</accession>
<dbReference type="Pfam" id="PF00575">
    <property type="entry name" value="S1"/>
    <property type="match status" value="1"/>
</dbReference>
<dbReference type="SUPFAM" id="SSF50249">
    <property type="entry name" value="Nucleic acid-binding proteins"/>
    <property type="match status" value="1"/>
</dbReference>
<dbReference type="InterPro" id="IPR003029">
    <property type="entry name" value="S1_domain"/>
</dbReference>
<evidence type="ECO:0000313" key="4">
    <source>
        <dbReference type="Proteomes" id="UP001465755"/>
    </source>
</evidence>
<protein>
    <recommendedName>
        <fullName evidence="2">S1 motif domain-containing protein</fullName>
    </recommendedName>
</protein>
<comment type="caution">
    <text evidence="3">The sequence shown here is derived from an EMBL/GenBank/DDBJ whole genome shotgun (WGS) entry which is preliminary data.</text>
</comment>
<evidence type="ECO:0000259" key="2">
    <source>
        <dbReference type="PROSITE" id="PS50126"/>
    </source>
</evidence>